<dbReference type="Gene3D" id="3.40.50.1980">
    <property type="entry name" value="Nitrogenase molybdenum iron protein domain"/>
    <property type="match status" value="2"/>
</dbReference>
<evidence type="ECO:0000256" key="4">
    <source>
        <dbReference type="ARBA" id="ARBA00022729"/>
    </source>
</evidence>
<evidence type="ECO:0000256" key="3">
    <source>
        <dbReference type="ARBA" id="ARBA00022448"/>
    </source>
</evidence>
<dbReference type="Proteomes" id="UP001139150">
    <property type="component" value="Unassembled WGS sequence"/>
</dbReference>
<keyword evidence="4 5" id="KW-0732">Signal</keyword>
<dbReference type="RefSeq" id="WP_250095158.1">
    <property type="nucleotide sequence ID" value="NZ_JAKRYL010000003.1"/>
</dbReference>
<dbReference type="InterPro" id="IPR002491">
    <property type="entry name" value="ABC_transptr_periplasmic_BD"/>
</dbReference>
<keyword evidence="3" id="KW-0813">Transport</keyword>
<comment type="subcellular location">
    <subcellularLocation>
        <location evidence="1">Cell membrane</location>
        <topology evidence="1">Lipid-anchor</topology>
    </subcellularLocation>
</comment>
<dbReference type="PANTHER" id="PTHR30532">
    <property type="entry name" value="IRON III DICITRATE-BINDING PERIPLASMIC PROTEIN"/>
    <property type="match status" value="1"/>
</dbReference>
<comment type="similarity">
    <text evidence="2">Belongs to the bacterial solute-binding protein 8 family.</text>
</comment>
<sequence>MKKVTALALILFVFLLAACSSGNEETIANEEELTNDEASSNEEVSEVIIEGVNGEVTLDAPAKKVVVLEWTYAENLLALGMQPAGMADIEGYGDYVNIEPQLDESVTDVGGRQEPNLEAIASIDPDLIIGVSFRHDGMLDQLESIAPTVIFNPYPEDESINLYEEMEITFNEMAKAVGKEAEAQQVLADLEAHYEEAIAKIEAGNLSTNDVILTLAYSGPQAPEIRVFTPHSMASIILEKIGLNNIHEPDQFEIFGSSTFNVEGLVKYEDANYLYTVPDTDNIYENQLKGNKVWENLSFVEEDRLYDLGADTWLYGGPLSAGTLVDQITATMVNE</sequence>
<accession>A0A9X2CQU1</accession>
<evidence type="ECO:0000256" key="1">
    <source>
        <dbReference type="ARBA" id="ARBA00004193"/>
    </source>
</evidence>
<dbReference type="GO" id="GO:1901678">
    <property type="term" value="P:iron coordination entity transport"/>
    <property type="evidence" value="ECO:0007669"/>
    <property type="project" value="UniProtKB-ARBA"/>
</dbReference>
<keyword evidence="8" id="KW-1185">Reference proteome</keyword>
<evidence type="ECO:0000259" key="6">
    <source>
        <dbReference type="PROSITE" id="PS50983"/>
    </source>
</evidence>
<comment type="caution">
    <text evidence="7">The sequence shown here is derived from an EMBL/GenBank/DDBJ whole genome shotgun (WGS) entry which is preliminary data.</text>
</comment>
<dbReference type="CDD" id="cd01146">
    <property type="entry name" value="FhuD"/>
    <property type="match status" value="1"/>
</dbReference>
<dbReference type="PROSITE" id="PS50983">
    <property type="entry name" value="FE_B12_PBP"/>
    <property type="match status" value="1"/>
</dbReference>
<proteinExistence type="inferred from homology"/>
<feature type="signal peptide" evidence="5">
    <location>
        <begin position="1"/>
        <end position="17"/>
    </location>
</feature>
<dbReference type="GO" id="GO:0030288">
    <property type="term" value="C:outer membrane-bounded periplasmic space"/>
    <property type="evidence" value="ECO:0007669"/>
    <property type="project" value="TreeGrafter"/>
</dbReference>
<dbReference type="InterPro" id="IPR051313">
    <property type="entry name" value="Bact_iron-sidero_bind"/>
</dbReference>
<dbReference type="GO" id="GO:0005886">
    <property type="term" value="C:plasma membrane"/>
    <property type="evidence" value="ECO:0007669"/>
    <property type="project" value="UniProtKB-SubCell"/>
</dbReference>
<dbReference type="SUPFAM" id="SSF53807">
    <property type="entry name" value="Helical backbone' metal receptor"/>
    <property type="match status" value="1"/>
</dbReference>
<dbReference type="Pfam" id="PF01497">
    <property type="entry name" value="Peripla_BP_2"/>
    <property type="match status" value="1"/>
</dbReference>
<organism evidence="7 8">
    <name type="scientific">Halalkalibacter alkaliphilus</name>
    <dbReference type="NCBI Taxonomy" id="2917993"/>
    <lineage>
        <taxon>Bacteria</taxon>
        <taxon>Bacillati</taxon>
        <taxon>Bacillota</taxon>
        <taxon>Bacilli</taxon>
        <taxon>Bacillales</taxon>
        <taxon>Bacillaceae</taxon>
        <taxon>Halalkalibacter</taxon>
    </lineage>
</organism>
<dbReference type="AlphaFoldDB" id="A0A9X2CQU1"/>
<evidence type="ECO:0000256" key="2">
    <source>
        <dbReference type="ARBA" id="ARBA00008814"/>
    </source>
</evidence>
<dbReference type="PRINTS" id="PR01715">
    <property type="entry name" value="FERRIBNDNGPP"/>
</dbReference>
<feature type="domain" description="Fe/B12 periplasmic-binding" evidence="6">
    <location>
        <begin position="64"/>
        <end position="335"/>
    </location>
</feature>
<protein>
    <submittedName>
        <fullName evidence="7">Iron-siderophore ABC transporter substrate-binding protein</fullName>
    </submittedName>
</protein>
<evidence type="ECO:0000313" key="7">
    <source>
        <dbReference type="EMBL" id="MCL7746231.1"/>
    </source>
</evidence>
<reference evidence="7" key="1">
    <citation type="submission" date="2022-02" db="EMBL/GenBank/DDBJ databases">
        <title>Halalkalibacter sp. nov. isolated from Lonar Lake, India.</title>
        <authorList>
            <person name="Joshi A."/>
            <person name="Thite S."/>
            <person name="Lodha T."/>
        </authorList>
    </citation>
    <scope>NUCLEOTIDE SEQUENCE</scope>
    <source>
        <strain evidence="7">MEB205</strain>
    </source>
</reference>
<dbReference type="PROSITE" id="PS51257">
    <property type="entry name" value="PROKAR_LIPOPROTEIN"/>
    <property type="match status" value="1"/>
</dbReference>
<dbReference type="EMBL" id="JAKRYL010000003">
    <property type="protein sequence ID" value="MCL7746231.1"/>
    <property type="molecule type" value="Genomic_DNA"/>
</dbReference>
<feature type="chain" id="PRO_5040788253" evidence="5">
    <location>
        <begin position="18"/>
        <end position="335"/>
    </location>
</feature>
<evidence type="ECO:0000313" key="8">
    <source>
        <dbReference type="Proteomes" id="UP001139150"/>
    </source>
</evidence>
<dbReference type="PANTHER" id="PTHR30532:SF29">
    <property type="entry name" value="FE(3+) DICITRATE-BINDING PERIPLASMIC PROTEIN"/>
    <property type="match status" value="1"/>
</dbReference>
<gene>
    <name evidence="7" type="ORF">MF646_03775</name>
</gene>
<evidence type="ECO:0000256" key="5">
    <source>
        <dbReference type="SAM" id="SignalP"/>
    </source>
</evidence>
<name>A0A9X2CQU1_9BACI</name>